<evidence type="ECO:0000259" key="11">
    <source>
        <dbReference type="PROSITE" id="PS51900"/>
    </source>
</evidence>
<evidence type="ECO:0000256" key="6">
    <source>
        <dbReference type="ARBA" id="ARBA00023125"/>
    </source>
</evidence>
<dbReference type="SUPFAM" id="SSF56349">
    <property type="entry name" value="DNA breaking-rejoining enzymes"/>
    <property type="match status" value="1"/>
</dbReference>
<dbReference type="Pfam" id="PF00589">
    <property type="entry name" value="Phage_integrase"/>
    <property type="match status" value="1"/>
</dbReference>
<keyword evidence="3" id="KW-0132">Cell division</keyword>
<dbReference type="PANTHER" id="PTHR30349:SF77">
    <property type="entry name" value="TYROSINE RECOMBINASE XERC"/>
    <property type="match status" value="1"/>
</dbReference>
<dbReference type="Proteomes" id="UP000034076">
    <property type="component" value="Unassembled WGS sequence"/>
</dbReference>
<evidence type="ECO:0000256" key="8">
    <source>
        <dbReference type="ARBA" id="ARBA00023306"/>
    </source>
</evidence>
<organism evidence="12 13">
    <name type="scientific">Christensenella hongkongensis</name>
    <dbReference type="NCBI Taxonomy" id="270498"/>
    <lineage>
        <taxon>Bacteria</taxon>
        <taxon>Bacillati</taxon>
        <taxon>Bacillota</taxon>
        <taxon>Clostridia</taxon>
        <taxon>Christensenellales</taxon>
        <taxon>Christensenellaceae</taxon>
        <taxon>Christensenella</taxon>
    </lineage>
</organism>
<feature type="domain" description="Core-binding (CB)" evidence="11">
    <location>
        <begin position="30"/>
        <end position="130"/>
    </location>
</feature>
<accession>A0A0M2NHZ8</accession>
<evidence type="ECO:0000256" key="2">
    <source>
        <dbReference type="ARBA" id="ARBA00022490"/>
    </source>
</evidence>
<dbReference type="PANTHER" id="PTHR30349">
    <property type="entry name" value="PHAGE INTEGRASE-RELATED"/>
    <property type="match status" value="1"/>
</dbReference>
<dbReference type="RefSeq" id="WP_046444338.1">
    <property type="nucleotide sequence ID" value="NZ_LAYJ01000115.1"/>
</dbReference>
<dbReference type="Gene3D" id="1.10.150.130">
    <property type="match status" value="1"/>
</dbReference>
<gene>
    <name evidence="12" type="ORF">CHK_2516</name>
</gene>
<protein>
    <submittedName>
        <fullName evidence="12">Tyrosine recombinase XerC</fullName>
    </submittedName>
</protein>
<dbReference type="GO" id="GO:0003677">
    <property type="term" value="F:DNA binding"/>
    <property type="evidence" value="ECO:0007669"/>
    <property type="project" value="UniProtKB-UniRule"/>
</dbReference>
<name>A0A0M2NHZ8_9FIRM</name>
<keyword evidence="5" id="KW-0229">DNA integration</keyword>
<proteinExistence type="predicted"/>
<dbReference type="GO" id="GO:0006310">
    <property type="term" value="P:DNA recombination"/>
    <property type="evidence" value="ECO:0007669"/>
    <property type="project" value="UniProtKB-KW"/>
</dbReference>
<dbReference type="PROSITE" id="PS51898">
    <property type="entry name" value="TYR_RECOMBINASE"/>
    <property type="match status" value="1"/>
</dbReference>
<evidence type="ECO:0000313" key="13">
    <source>
        <dbReference type="Proteomes" id="UP000034076"/>
    </source>
</evidence>
<evidence type="ECO:0000256" key="5">
    <source>
        <dbReference type="ARBA" id="ARBA00022908"/>
    </source>
</evidence>
<sequence length="351" mass="40511">MSESTNYHQNLNQKMTLKLRGIMRDLPSFTTSFFIAMENTSTILTRVNYAADLRIFFQFLVRELPAFSGKSTTDITQDDLKKITVDDLYLFMDYLNLYTAPDDDEKFIENHERGKARKIACLRSFFKHYYRKGILDNNICELLDTPKLHDKAIIRLEPDEVANLLDMVESGENLTDKQKQYHKKNVTRDVAILTLFLTTGIRVSELVSLNINDVDFKNGCFKVTRKGGNQVMLYFDDETAGALTAYLNERKNRGNYDLSSPLFLSMQGKRISVRSVEMMVKKYARIVSPLKKISPHKLRSTYGTMLYQETGDIYLVADVLGHKDVNTTRKHYAAMSEDNRKRASKAIKLRK</sequence>
<dbReference type="GO" id="GO:0005737">
    <property type="term" value="C:cytoplasm"/>
    <property type="evidence" value="ECO:0007669"/>
    <property type="project" value="UniProtKB-SubCell"/>
</dbReference>
<dbReference type="AlphaFoldDB" id="A0A0M2NHZ8"/>
<keyword evidence="2" id="KW-0963">Cytoplasm</keyword>
<dbReference type="PATRIC" id="fig|270498.16.peg.1262"/>
<keyword evidence="13" id="KW-1185">Reference proteome</keyword>
<evidence type="ECO:0000256" key="4">
    <source>
        <dbReference type="ARBA" id="ARBA00022829"/>
    </source>
</evidence>
<reference evidence="12 13" key="1">
    <citation type="submission" date="2015-04" db="EMBL/GenBank/DDBJ databases">
        <title>Draft genome sequence of bacteremic isolate Catabacter hongkongensis type strain HKU16T.</title>
        <authorList>
            <person name="Lau S.K."/>
            <person name="Teng J.L."/>
            <person name="Huang Y."/>
            <person name="Curreem S.O."/>
            <person name="Tsui S.K."/>
            <person name="Woo P.C."/>
        </authorList>
    </citation>
    <scope>NUCLEOTIDE SEQUENCE [LARGE SCALE GENOMIC DNA]</scope>
    <source>
        <strain evidence="12 13">HKU16</strain>
    </source>
</reference>
<evidence type="ECO:0000256" key="9">
    <source>
        <dbReference type="PROSITE-ProRule" id="PRU01248"/>
    </source>
</evidence>
<evidence type="ECO:0000259" key="10">
    <source>
        <dbReference type="PROSITE" id="PS51898"/>
    </source>
</evidence>
<feature type="domain" description="Tyr recombinase" evidence="10">
    <location>
        <begin position="151"/>
        <end position="346"/>
    </location>
</feature>
<keyword evidence="4" id="KW-0159">Chromosome partition</keyword>
<dbReference type="OrthoDB" id="283809at2"/>
<dbReference type="GO" id="GO:0015074">
    <property type="term" value="P:DNA integration"/>
    <property type="evidence" value="ECO:0007669"/>
    <property type="project" value="UniProtKB-KW"/>
</dbReference>
<keyword evidence="8" id="KW-0131">Cell cycle</keyword>
<dbReference type="Gene3D" id="1.10.443.10">
    <property type="entry name" value="Intergrase catalytic core"/>
    <property type="match status" value="1"/>
</dbReference>
<keyword evidence="6 9" id="KW-0238">DNA-binding</keyword>
<evidence type="ECO:0000313" key="12">
    <source>
        <dbReference type="EMBL" id="KKI49900.1"/>
    </source>
</evidence>
<comment type="caution">
    <text evidence="12">The sequence shown here is derived from an EMBL/GenBank/DDBJ whole genome shotgun (WGS) entry which is preliminary data.</text>
</comment>
<dbReference type="InterPro" id="IPR013762">
    <property type="entry name" value="Integrase-like_cat_sf"/>
</dbReference>
<dbReference type="PROSITE" id="PS51900">
    <property type="entry name" value="CB"/>
    <property type="match status" value="1"/>
</dbReference>
<dbReference type="GO" id="GO:0007059">
    <property type="term" value="P:chromosome segregation"/>
    <property type="evidence" value="ECO:0007669"/>
    <property type="project" value="UniProtKB-KW"/>
</dbReference>
<dbReference type="InterPro" id="IPR044068">
    <property type="entry name" value="CB"/>
</dbReference>
<evidence type="ECO:0000256" key="7">
    <source>
        <dbReference type="ARBA" id="ARBA00023172"/>
    </source>
</evidence>
<evidence type="ECO:0000256" key="1">
    <source>
        <dbReference type="ARBA" id="ARBA00004496"/>
    </source>
</evidence>
<dbReference type="InterPro" id="IPR050090">
    <property type="entry name" value="Tyrosine_recombinase_XerCD"/>
</dbReference>
<dbReference type="InterPro" id="IPR010998">
    <property type="entry name" value="Integrase_recombinase_N"/>
</dbReference>
<dbReference type="EMBL" id="LAYJ01000115">
    <property type="protein sequence ID" value="KKI49900.1"/>
    <property type="molecule type" value="Genomic_DNA"/>
</dbReference>
<dbReference type="InterPro" id="IPR002104">
    <property type="entry name" value="Integrase_catalytic"/>
</dbReference>
<dbReference type="InterPro" id="IPR011010">
    <property type="entry name" value="DNA_brk_join_enz"/>
</dbReference>
<dbReference type="STRING" id="270498.CHK_2516"/>
<keyword evidence="7" id="KW-0233">DNA recombination</keyword>
<comment type="subcellular location">
    <subcellularLocation>
        <location evidence="1">Cytoplasm</location>
    </subcellularLocation>
</comment>
<evidence type="ECO:0000256" key="3">
    <source>
        <dbReference type="ARBA" id="ARBA00022618"/>
    </source>
</evidence>
<dbReference type="GO" id="GO:0051301">
    <property type="term" value="P:cell division"/>
    <property type="evidence" value="ECO:0007669"/>
    <property type="project" value="UniProtKB-KW"/>
</dbReference>